<sequence>MLLLTASVLLLLEREVEFENLSLSGIGVSSEVLLSVCFLLIRGQCNIVFKRLVALCKVPDFLMTKVLLSPLPDSNWLASLKDRKWAALPLSKPEFSKRSMPVVRSISLSSTLKDAPGLLHILCIFT</sequence>
<proteinExistence type="predicted"/>
<feature type="signal peptide" evidence="1">
    <location>
        <begin position="1"/>
        <end position="18"/>
    </location>
</feature>
<evidence type="ECO:0000313" key="2">
    <source>
        <dbReference type="EMBL" id="MBA4677545.1"/>
    </source>
</evidence>
<reference evidence="2" key="1">
    <citation type="journal article" date="2013" name="J. Plant Res.">
        <title>Effect of fungi and light on seed germination of three Opuntia species from semiarid lands of central Mexico.</title>
        <authorList>
            <person name="Delgado-Sanchez P."/>
            <person name="Jimenez-Bremont J.F."/>
            <person name="Guerrero-Gonzalez Mde L."/>
            <person name="Flores J."/>
        </authorList>
    </citation>
    <scope>NUCLEOTIDE SEQUENCE</scope>
    <source>
        <tissue evidence="2">Cladode</tissue>
    </source>
</reference>
<organism evidence="2">
    <name type="scientific">Opuntia streptacantha</name>
    <name type="common">Prickly pear cactus</name>
    <name type="synonym">Opuntia cardona</name>
    <dbReference type="NCBI Taxonomy" id="393608"/>
    <lineage>
        <taxon>Eukaryota</taxon>
        <taxon>Viridiplantae</taxon>
        <taxon>Streptophyta</taxon>
        <taxon>Embryophyta</taxon>
        <taxon>Tracheophyta</taxon>
        <taxon>Spermatophyta</taxon>
        <taxon>Magnoliopsida</taxon>
        <taxon>eudicotyledons</taxon>
        <taxon>Gunneridae</taxon>
        <taxon>Pentapetalae</taxon>
        <taxon>Caryophyllales</taxon>
        <taxon>Cactineae</taxon>
        <taxon>Cactaceae</taxon>
        <taxon>Opuntioideae</taxon>
        <taxon>Opuntia</taxon>
    </lineage>
</organism>
<protein>
    <submittedName>
        <fullName evidence="2">Uncharacterized protein</fullName>
    </submittedName>
</protein>
<dbReference type="AlphaFoldDB" id="A0A7C9F1U1"/>
<keyword evidence="1" id="KW-0732">Signal</keyword>
<reference evidence="2" key="2">
    <citation type="submission" date="2020-07" db="EMBL/GenBank/DDBJ databases">
        <authorList>
            <person name="Vera ALvarez R."/>
            <person name="Arias-Moreno D.M."/>
            <person name="Jimenez-Jacinto V."/>
            <person name="Jimenez-Bremont J.F."/>
            <person name="Swaminathan K."/>
            <person name="Moose S.P."/>
            <person name="Guerrero-Gonzalez M.L."/>
            <person name="Marino-Ramirez L."/>
            <person name="Landsman D."/>
            <person name="Rodriguez-Kessler M."/>
            <person name="Delgado-Sanchez P."/>
        </authorList>
    </citation>
    <scope>NUCLEOTIDE SEQUENCE</scope>
    <source>
        <tissue evidence="2">Cladode</tissue>
    </source>
</reference>
<feature type="chain" id="PRO_5028379652" evidence="1">
    <location>
        <begin position="19"/>
        <end position="126"/>
    </location>
</feature>
<dbReference type="EMBL" id="GISG01275548">
    <property type="protein sequence ID" value="MBA4677545.1"/>
    <property type="molecule type" value="Transcribed_RNA"/>
</dbReference>
<evidence type="ECO:0000256" key="1">
    <source>
        <dbReference type="SAM" id="SignalP"/>
    </source>
</evidence>
<name>A0A7C9F1U1_OPUST</name>
<accession>A0A7C9F1U1</accession>